<reference evidence="1 2" key="1">
    <citation type="journal article" date="2019" name="Sci. Rep.">
        <title>A high-quality genome of Eragrostis curvula grass provides insights into Poaceae evolution and supports new strategies to enhance forage quality.</title>
        <authorList>
            <person name="Carballo J."/>
            <person name="Santos B.A.C.M."/>
            <person name="Zappacosta D."/>
            <person name="Garbus I."/>
            <person name="Selva J.P."/>
            <person name="Gallo C.A."/>
            <person name="Diaz A."/>
            <person name="Albertini E."/>
            <person name="Caccamo M."/>
            <person name="Echenique V."/>
        </authorList>
    </citation>
    <scope>NUCLEOTIDE SEQUENCE [LARGE SCALE GENOMIC DNA]</scope>
    <source>
        <strain evidence="2">cv. Victoria</strain>
        <tissue evidence="1">Leaf</tissue>
    </source>
</reference>
<accession>A0A5J9SEV3</accession>
<dbReference type="EMBL" id="RWGY01000956">
    <property type="protein sequence ID" value="TVT97721.1"/>
    <property type="molecule type" value="Genomic_DNA"/>
</dbReference>
<dbReference type="AlphaFoldDB" id="A0A5J9SEV3"/>
<proteinExistence type="predicted"/>
<sequence>MNQASFDVSFLAPKVKKQSWVFTNLDVKVDGFPFALKVHLGCSLKCGVRTLRVVVGVDWT</sequence>
<name>A0A5J9SEV3_9POAL</name>
<gene>
    <name evidence="1" type="ORF">EJB05_57020</name>
</gene>
<comment type="caution">
    <text evidence="1">The sequence shown here is derived from an EMBL/GenBank/DDBJ whole genome shotgun (WGS) entry which is preliminary data.</text>
</comment>
<protein>
    <submittedName>
        <fullName evidence="1">Uncharacterized protein</fullName>
    </submittedName>
</protein>
<evidence type="ECO:0000313" key="1">
    <source>
        <dbReference type="EMBL" id="TVT97721.1"/>
    </source>
</evidence>
<dbReference type="Gramene" id="TVT97721">
    <property type="protein sequence ID" value="TVT97721"/>
    <property type="gene ID" value="EJB05_57020"/>
</dbReference>
<organism evidence="1 2">
    <name type="scientific">Eragrostis curvula</name>
    <name type="common">weeping love grass</name>
    <dbReference type="NCBI Taxonomy" id="38414"/>
    <lineage>
        <taxon>Eukaryota</taxon>
        <taxon>Viridiplantae</taxon>
        <taxon>Streptophyta</taxon>
        <taxon>Embryophyta</taxon>
        <taxon>Tracheophyta</taxon>
        <taxon>Spermatophyta</taxon>
        <taxon>Magnoliopsida</taxon>
        <taxon>Liliopsida</taxon>
        <taxon>Poales</taxon>
        <taxon>Poaceae</taxon>
        <taxon>PACMAD clade</taxon>
        <taxon>Chloridoideae</taxon>
        <taxon>Eragrostideae</taxon>
        <taxon>Eragrostidinae</taxon>
        <taxon>Eragrostis</taxon>
    </lineage>
</organism>
<evidence type="ECO:0000313" key="2">
    <source>
        <dbReference type="Proteomes" id="UP000324897"/>
    </source>
</evidence>
<feature type="non-terminal residue" evidence="1">
    <location>
        <position position="1"/>
    </location>
</feature>
<keyword evidence="2" id="KW-1185">Reference proteome</keyword>
<dbReference type="Proteomes" id="UP000324897">
    <property type="component" value="Unassembled WGS sequence"/>
</dbReference>
<feature type="non-terminal residue" evidence="1">
    <location>
        <position position="60"/>
    </location>
</feature>